<dbReference type="PANTHER" id="PTHR42742">
    <property type="entry name" value="TRANSCRIPTIONAL REPRESSOR MPRA"/>
    <property type="match status" value="1"/>
</dbReference>
<dbReference type="Gene3D" id="2.60.120.10">
    <property type="entry name" value="Jelly Rolls"/>
    <property type="match status" value="2"/>
</dbReference>
<evidence type="ECO:0000313" key="7">
    <source>
        <dbReference type="Proteomes" id="UP000295344"/>
    </source>
</evidence>
<evidence type="ECO:0000313" key="6">
    <source>
        <dbReference type="EMBL" id="TDS80801.1"/>
    </source>
</evidence>
<dbReference type="GO" id="GO:0016853">
    <property type="term" value="F:isomerase activity"/>
    <property type="evidence" value="ECO:0007669"/>
    <property type="project" value="UniProtKB-KW"/>
</dbReference>
<keyword evidence="2" id="KW-0862">Zinc</keyword>
<name>A0A4R7FSG6_9MICO</name>
<dbReference type="InterPro" id="IPR011051">
    <property type="entry name" value="RmlC_Cupin_sf"/>
</dbReference>
<gene>
    <name evidence="6" type="ORF">CLV52_1370</name>
</gene>
<evidence type="ECO:0000256" key="2">
    <source>
        <dbReference type="ARBA" id="ARBA00022833"/>
    </source>
</evidence>
<dbReference type="RefSeq" id="WP_246017992.1">
    <property type="nucleotide sequence ID" value="NZ_BAAARP010000001.1"/>
</dbReference>
<dbReference type="AlphaFoldDB" id="A0A4R7FSG6"/>
<evidence type="ECO:0000259" key="5">
    <source>
        <dbReference type="Pfam" id="PF21621"/>
    </source>
</evidence>
<evidence type="ECO:0000256" key="4">
    <source>
        <dbReference type="ARBA" id="ARBA00030762"/>
    </source>
</evidence>
<dbReference type="SUPFAM" id="SSF51182">
    <property type="entry name" value="RmlC-like cupins"/>
    <property type="match status" value="1"/>
</dbReference>
<evidence type="ECO:0000256" key="1">
    <source>
        <dbReference type="ARBA" id="ARBA00022723"/>
    </source>
</evidence>
<dbReference type="PANTHER" id="PTHR42742:SF3">
    <property type="entry name" value="FRUCTOKINASE"/>
    <property type="match status" value="1"/>
</dbReference>
<dbReference type="Pfam" id="PF21621">
    <property type="entry name" value="MPI_cupin_dom"/>
    <property type="match status" value="1"/>
</dbReference>
<proteinExistence type="predicted"/>
<feature type="domain" description="Mannose-6-phosphate isomerase cupin" evidence="5">
    <location>
        <begin position="272"/>
        <end position="339"/>
    </location>
</feature>
<keyword evidence="6" id="KW-0413">Isomerase</keyword>
<protein>
    <recommendedName>
        <fullName evidence="3">Phosphohexomutase</fullName>
    </recommendedName>
    <alternativeName>
        <fullName evidence="4">Phosphomannose isomerase</fullName>
    </alternativeName>
</protein>
<dbReference type="Proteomes" id="UP000295344">
    <property type="component" value="Unassembled WGS sequence"/>
</dbReference>
<dbReference type="GO" id="GO:0046872">
    <property type="term" value="F:metal ion binding"/>
    <property type="evidence" value="ECO:0007669"/>
    <property type="project" value="UniProtKB-KW"/>
</dbReference>
<keyword evidence="7" id="KW-1185">Reference proteome</keyword>
<dbReference type="CDD" id="cd07010">
    <property type="entry name" value="cupin_PMI_type_I_N_bac"/>
    <property type="match status" value="1"/>
</dbReference>
<accession>A0A4R7FSG6</accession>
<dbReference type="InterPro" id="IPR049071">
    <property type="entry name" value="MPI_cupin_dom"/>
</dbReference>
<organism evidence="6 7">
    <name type="scientific">Amnibacterium kyonggiense</name>
    <dbReference type="NCBI Taxonomy" id="595671"/>
    <lineage>
        <taxon>Bacteria</taxon>
        <taxon>Bacillati</taxon>
        <taxon>Actinomycetota</taxon>
        <taxon>Actinomycetes</taxon>
        <taxon>Micrococcales</taxon>
        <taxon>Microbacteriaceae</taxon>
        <taxon>Amnibacterium</taxon>
    </lineage>
</organism>
<dbReference type="InterPro" id="IPR014710">
    <property type="entry name" value="RmlC-like_jellyroll"/>
</dbReference>
<dbReference type="InterPro" id="IPR051804">
    <property type="entry name" value="Carb_Metab_Reg_Kinase/Isom"/>
</dbReference>
<comment type="caution">
    <text evidence="6">The sequence shown here is derived from an EMBL/GenBank/DDBJ whole genome shotgun (WGS) entry which is preliminary data.</text>
</comment>
<evidence type="ECO:0000256" key="3">
    <source>
        <dbReference type="ARBA" id="ARBA00029741"/>
    </source>
</evidence>
<dbReference type="EMBL" id="SOAM01000001">
    <property type="protein sequence ID" value="TDS80801.1"/>
    <property type="molecule type" value="Genomic_DNA"/>
</dbReference>
<reference evidence="6 7" key="1">
    <citation type="submission" date="2019-03" db="EMBL/GenBank/DDBJ databases">
        <title>Genomic Encyclopedia of Archaeal and Bacterial Type Strains, Phase II (KMG-II): from individual species to whole genera.</title>
        <authorList>
            <person name="Goeker M."/>
        </authorList>
    </citation>
    <scope>NUCLEOTIDE SEQUENCE [LARGE SCALE GENOMIC DNA]</scope>
    <source>
        <strain evidence="6 7">DSM 24782</strain>
    </source>
</reference>
<keyword evidence="1" id="KW-0479">Metal-binding</keyword>
<sequence>MMHLVITGDSQGLVPIVLGPNTPAERPYRGGRGIAELRGVELPDDRRPEDFVASTTEVAGGHGVGLTVLPDGRLLRDAVEADPVGWLGPDHVARFGADTGLLVKLLDTAERLFVHVHPDDEFAAARLGARSGKTEAWIITAVDGEGAIWLGFERPVDPDEVERWYDDQDVDAMLRAMRRFTVAPGDTVLVPAGLPHAIGAGITLVELQQPVDLSILIERRGLDERTALLGLPKRTALAALRTAALADEELVDLRSRRAAEGATVPFPPAADRFFRAEVVDVRGDRMLDAGFAVLVVLEGDGRLVTGGAAVPVRRGTTVVVPHGAGAVRVEGDLRLVRARPPVAEAAR</sequence>